<dbReference type="EMBL" id="JANAWD010000158">
    <property type="protein sequence ID" value="KAJ3485291.1"/>
    <property type="molecule type" value="Genomic_DNA"/>
</dbReference>
<feature type="region of interest" description="Disordered" evidence="1">
    <location>
        <begin position="1"/>
        <end position="47"/>
    </location>
</feature>
<dbReference type="SUPFAM" id="SSF54236">
    <property type="entry name" value="Ubiquitin-like"/>
    <property type="match status" value="1"/>
</dbReference>
<dbReference type="Gene3D" id="3.10.20.90">
    <property type="entry name" value="Phosphatidylinositol 3-kinase Catalytic Subunit, Chain A, domain 1"/>
    <property type="match status" value="1"/>
</dbReference>
<dbReference type="PROSITE" id="PS50053">
    <property type="entry name" value="UBIQUITIN_2"/>
    <property type="match status" value="1"/>
</dbReference>
<proteinExistence type="predicted"/>
<keyword evidence="4" id="KW-1185">Reference proteome</keyword>
<name>A0AAD5V3Q2_9APHY</name>
<comment type="caution">
    <text evidence="3">The sequence shown here is derived from an EMBL/GenBank/DDBJ whole genome shotgun (WGS) entry which is preliminary data.</text>
</comment>
<dbReference type="Pfam" id="PF13881">
    <property type="entry name" value="Rad60-SLD_2"/>
    <property type="match status" value="1"/>
</dbReference>
<feature type="region of interest" description="Disordered" evidence="1">
    <location>
        <begin position="75"/>
        <end position="104"/>
    </location>
</feature>
<organism evidence="3 4">
    <name type="scientific">Meripilus lineatus</name>
    <dbReference type="NCBI Taxonomy" id="2056292"/>
    <lineage>
        <taxon>Eukaryota</taxon>
        <taxon>Fungi</taxon>
        <taxon>Dikarya</taxon>
        <taxon>Basidiomycota</taxon>
        <taxon>Agaricomycotina</taxon>
        <taxon>Agaricomycetes</taxon>
        <taxon>Polyporales</taxon>
        <taxon>Meripilaceae</taxon>
        <taxon>Meripilus</taxon>
    </lineage>
</organism>
<sequence length="191" mass="20859">MEGLPPPSSSSHIPLGDPSLGTNAGEDRLAAHSDLTGALGSDSLSSRPFEYAMLTPSARTSYTRVDLSAADIGRRTGVEHDGDGSDSDAGGAQQEQQAQEVEPVPHMPQVSLTFLLVSGRRRTMSFDHEITVGRVKELVWNAWPNEWQDERPPAPSYLRILYLGKILQDDDSLTSEQFSILCIVLWGIKDI</sequence>
<feature type="domain" description="Ubiquitin-like" evidence="2">
    <location>
        <begin position="110"/>
        <end position="175"/>
    </location>
</feature>
<dbReference type="Proteomes" id="UP001212997">
    <property type="component" value="Unassembled WGS sequence"/>
</dbReference>
<dbReference type="InterPro" id="IPR029071">
    <property type="entry name" value="Ubiquitin-like_domsf"/>
</dbReference>
<dbReference type="InterPro" id="IPR039540">
    <property type="entry name" value="UBL3-like_ubiquitin_dom"/>
</dbReference>
<protein>
    <recommendedName>
        <fullName evidence="2">Ubiquitin-like domain-containing protein</fullName>
    </recommendedName>
</protein>
<feature type="compositionally biased region" description="Low complexity" evidence="1">
    <location>
        <begin position="87"/>
        <end position="104"/>
    </location>
</feature>
<dbReference type="PANTHER" id="PTHR13169:SF0">
    <property type="entry name" value="UBIQUITIN-LIKE PROTEIN 3"/>
    <property type="match status" value="1"/>
</dbReference>
<reference evidence="3" key="1">
    <citation type="submission" date="2022-07" db="EMBL/GenBank/DDBJ databases">
        <title>Genome Sequence of Physisporinus lineatus.</title>
        <authorList>
            <person name="Buettner E."/>
        </authorList>
    </citation>
    <scope>NUCLEOTIDE SEQUENCE</scope>
    <source>
        <strain evidence="3">VT162</strain>
    </source>
</reference>
<evidence type="ECO:0000256" key="1">
    <source>
        <dbReference type="SAM" id="MobiDB-lite"/>
    </source>
</evidence>
<evidence type="ECO:0000313" key="4">
    <source>
        <dbReference type="Proteomes" id="UP001212997"/>
    </source>
</evidence>
<evidence type="ECO:0000313" key="3">
    <source>
        <dbReference type="EMBL" id="KAJ3485291.1"/>
    </source>
</evidence>
<evidence type="ECO:0000259" key="2">
    <source>
        <dbReference type="PROSITE" id="PS50053"/>
    </source>
</evidence>
<dbReference type="PANTHER" id="PTHR13169">
    <property type="entry name" value="UBIQUITIN-LIKE PROTEIN 3 HCG-1 PROTEIN"/>
    <property type="match status" value="1"/>
</dbReference>
<dbReference type="AlphaFoldDB" id="A0AAD5V3Q2"/>
<accession>A0AAD5V3Q2</accession>
<dbReference type="InterPro" id="IPR040015">
    <property type="entry name" value="UBL3-like"/>
</dbReference>
<dbReference type="InterPro" id="IPR000626">
    <property type="entry name" value="Ubiquitin-like_dom"/>
</dbReference>
<gene>
    <name evidence="3" type="ORF">NLI96_g5070</name>
</gene>